<organism evidence="2 3">
    <name type="scientific">Dovyalis caffra</name>
    <dbReference type="NCBI Taxonomy" id="77055"/>
    <lineage>
        <taxon>Eukaryota</taxon>
        <taxon>Viridiplantae</taxon>
        <taxon>Streptophyta</taxon>
        <taxon>Embryophyta</taxon>
        <taxon>Tracheophyta</taxon>
        <taxon>Spermatophyta</taxon>
        <taxon>Magnoliopsida</taxon>
        <taxon>eudicotyledons</taxon>
        <taxon>Gunneridae</taxon>
        <taxon>Pentapetalae</taxon>
        <taxon>rosids</taxon>
        <taxon>fabids</taxon>
        <taxon>Malpighiales</taxon>
        <taxon>Salicaceae</taxon>
        <taxon>Flacourtieae</taxon>
        <taxon>Dovyalis</taxon>
    </lineage>
</organism>
<evidence type="ECO:0000313" key="2">
    <source>
        <dbReference type="EMBL" id="CAK7355547.1"/>
    </source>
</evidence>
<accession>A0AAV1SNX8</accession>
<proteinExistence type="predicted"/>
<protein>
    <submittedName>
        <fullName evidence="2">Uncharacterized protein</fullName>
    </submittedName>
</protein>
<keyword evidence="3" id="KW-1185">Reference proteome</keyword>
<gene>
    <name evidence="2" type="ORF">DCAF_LOCUS25807</name>
</gene>
<sequence length="115" mass="12590">MTPESAVNTIDSMEVTRRSQKPPKLKLREKKGCLIDVTRNGILAIVAKIKSFTYCLVGEDREGDRGVEDTLAIEGINEADLEGVELSLNSIVGLSKPRTLKLYGRILGTRCGNVD</sequence>
<feature type="compositionally biased region" description="Polar residues" evidence="1">
    <location>
        <begin position="1"/>
        <end position="11"/>
    </location>
</feature>
<dbReference type="EMBL" id="CAWUPB010001195">
    <property type="protein sequence ID" value="CAK7355547.1"/>
    <property type="molecule type" value="Genomic_DNA"/>
</dbReference>
<dbReference type="AlphaFoldDB" id="A0AAV1SNX8"/>
<dbReference type="Proteomes" id="UP001314170">
    <property type="component" value="Unassembled WGS sequence"/>
</dbReference>
<name>A0AAV1SNX8_9ROSI</name>
<feature type="region of interest" description="Disordered" evidence="1">
    <location>
        <begin position="1"/>
        <end position="22"/>
    </location>
</feature>
<comment type="caution">
    <text evidence="2">The sequence shown here is derived from an EMBL/GenBank/DDBJ whole genome shotgun (WGS) entry which is preliminary data.</text>
</comment>
<reference evidence="2 3" key="1">
    <citation type="submission" date="2024-01" db="EMBL/GenBank/DDBJ databases">
        <authorList>
            <person name="Waweru B."/>
        </authorList>
    </citation>
    <scope>NUCLEOTIDE SEQUENCE [LARGE SCALE GENOMIC DNA]</scope>
</reference>
<evidence type="ECO:0000313" key="3">
    <source>
        <dbReference type="Proteomes" id="UP001314170"/>
    </source>
</evidence>
<evidence type="ECO:0000256" key="1">
    <source>
        <dbReference type="SAM" id="MobiDB-lite"/>
    </source>
</evidence>